<feature type="transmembrane region" description="Helical" evidence="3">
    <location>
        <begin position="7"/>
        <end position="29"/>
    </location>
</feature>
<dbReference type="Gene3D" id="3.40.50.300">
    <property type="entry name" value="P-loop containing nucleotide triphosphate hydrolases"/>
    <property type="match status" value="1"/>
</dbReference>
<feature type="domain" description="G" evidence="4">
    <location>
        <begin position="296"/>
        <end position="408"/>
    </location>
</feature>
<dbReference type="PANTHER" id="PTHR42714">
    <property type="entry name" value="TRNA MODIFICATION GTPASE GTPBP3"/>
    <property type="match status" value="1"/>
</dbReference>
<evidence type="ECO:0000313" key="6">
    <source>
        <dbReference type="Proteomes" id="UP000010483"/>
    </source>
</evidence>
<dbReference type="AlphaFoldDB" id="K9YLL7"/>
<feature type="transmembrane region" description="Helical" evidence="3">
    <location>
        <begin position="35"/>
        <end position="54"/>
    </location>
</feature>
<organism evidence="5 6">
    <name type="scientific">Cyanobacterium stanieri (strain ATCC 29140 / PCC 7202)</name>
    <dbReference type="NCBI Taxonomy" id="292563"/>
    <lineage>
        <taxon>Bacteria</taxon>
        <taxon>Bacillati</taxon>
        <taxon>Cyanobacteriota</taxon>
        <taxon>Cyanophyceae</taxon>
        <taxon>Oscillatoriophycideae</taxon>
        <taxon>Chroococcales</taxon>
        <taxon>Geminocystaceae</taxon>
        <taxon>Cyanobacterium</taxon>
    </lineage>
</organism>
<dbReference type="InterPro" id="IPR005225">
    <property type="entry name" value="Small_GTP-bd"/>
</dbReference>
<sequence>MIRLKSWQWLILATPAVVIVLFFVIATGLQIHQWGINWIWAIFVVLFVGWRWLLVKWTKPLIDVESAIASAQEKLDHSPSFGKNDPETITKLESALQNIIQETKEDPPMWEDLQLFFQRCQDLVRAIALIYYPEEKYPLLNIYIPQAYSLIRGTVDDMDKWMNQLSPALNQVTIAQGYQGYQLYRKLEPSARKLMKVWNWAQWVLNPAVAVTKVASNSTTKQANQELLINLSQILREVALTNLARQTALLYGGDTLPLEKFQGEEKKLPETKTKALKEILENAQKPAEIEQKPVNILLVGRTGAGKSSLINTLFNAQTAEVDLLPSTTEIKNYHWKTDTGERLNLFDTPGYEQINRPEYLEKVLDYAHRADIILLLNPALDPALQMDRDFLVKLQEDGQDIPIFTVITQVDRLRPMREWQPPYDWQGGDKPKEVSIREAVSYRQDNLGSFCQEVLPIVTANYGENFREPWHDDILAIHILRAIAPAKQIRLARFFRNLEARSTAAAKIIDKYTLQMATSQGLTALLKSPVLQFISTLTTGSPQLAYILAEKIPIEQLPIVIGKLQLAYDLFSLLGEEKQSFDLLSLWTILIENNGTPDQEAWALGHGLVEYWSKNLSFNQLKQRYQYYLKEWENNQPK</sequence>
<dbReference type="KEGG" id="csn:Cyast_1034"/>
<dbReference type="GO" id="GO:0030488">
    <property type="term" value="P:tRNA methylation"/>
    <property type="evidence" value="ECO:0007669"/>
    <property type="project" value="TreeGrafter"/>
</dbReference>
<dbReference type="NCBIfam" id="TIGR00231">
    <property type="entry name" value="small_GTP"/>
    <property type="match status" value="1"/>
</dbReference>
<dbReference type="HOGENOM" id="CLU_028661_0_0_3"/>
<proteinExistence type="predicted"/>
<accession>K9YLL7</accession>
<keyword evidence="1" id="KW-0547">Nucleotide-binding</keyword>
<dbReference type="PATRIC" id="fig|292563.3.peg.1083"/>
<name>K9YLL7_CYASC</name>
<dbReference type="GO" id="GO:0005525">
    <property type="term" value="F:GTP binding"/>
    <property type="evidence" value="ECO:0007669"/>
    <property type="project" value="UniProtKB-KW"/>
</dbReference>
<dbReference type="GO" id="GO:0005829">
    <property type="term" value="C:cytosol"/>
    <property type="evidence" value="ECO:0007669"/>
    <property type="project" value="TreeGrafter"/>
</dbReference>
<gene>
    <name evidence="5" type="ordered locus">Cyast_1034</name>
</gene>
<dbReference type="EMBL" id="CP003940">
    <property type="protein sequence ID" value="AFZ47003.1"/>
    <property type="molecule type" value="Genomic_DNA"/>
</dbReference>
<keyword evidence="3" id="KW-0472">Membrane</keyword>
<dbReference type="InterPro" id="IPR006073">
    <property type="entry name" value="GTP-bd"/>
</dbReference>
<dbReference type="STRING" id="292563.Cyast_1034"/>
<dbReference type="Proteomes" id="UP000010483">
    <property type="component" value="Chromosome"/>
</dbReference>
<evidence type="ECO:0000259" key="4">
    <source>
        <dbReference type="Pfam" id="PF01926"/>
    </source>
</evidence>
<protein>
    <submittedName>
        <fullName evidence="5">GTP-binding protein HSR1-related protein</fullName>
    </submittedName>
</protein>
<evidence type="ECO:0000256" key="1">
    <source>
        <dbReference type="ARBA" id="ARBA00022741"/>
    </source>
</evidence>
<keyword evidence="3" id="KW-0812">Transmembrane</keyword>
<dbReference type="SUPFAM" id="SSF52540">
    <property type="entry name" value="P-loop containing nucleoside triphosphate hydrolases"/>
    <property type="match status" value="1"/>
</dbReference>
<dbReference type="GO" id="GO:0002098">
    <property type="term" value="P:tRNA wobble uridine modification"/>
    <property type="evidence" value="ECO:0007669"/>
    <property type="project" value="TreeGrafter"/>
</dbReference>
<dbReference type="PANTHER" id="PTHR42714:SF2">
    <property type="entry name" value="TRNA MODIFICATION GTPASE GTPBP3, MITOCHONDRIAL"/>
    <property type="match status" value="1"/>
</dbReference>
<evidence type="ECO:0000256" key="3">
    <source>
        <dbReference type="SAM" id="Phobius"/>
    </source>
</evidence>
<keyword evidence="6" id="KW-1185">Reference proteome</keyword>
<evidence type="ECO:0000256" key="2">
    <source>
        <dbReference type="ARBA" id="ARBA00023134"/>
    </source>
</evidence>
<dbReference type="Pfam" id="PF01926">
    <property type="entry name" value="MMR_HSR1"/>
    <property type="match status" value="1"/>
</dbReference>
<keyword evidence="2" id="KW-0342">GTP-binding</keyword>
<keyword evidence="3" id="KW-1133">Transmembrane helix</keyword>
<reference evidence="6" key="1">
    <citation type="journal article" date="2013" name="Proc. Natl. Acad. Sci. U.S.A.">
        <title>Improving the coverage of the cyanobacterial phylum using diversity-driven genome sequencing.</title>
        <authorList>
            <person name="Shih P.M."/>
            <person name="Wu D."/>
            <person name="Latifi A."/>
            <person name="Axen S.D."/>
            <person name="Fewer D.P."/>
            <person name="Talla E."/>
            <person name="Calteau A."/>
            <person name="Cai F."/>
            <person name="Tandeau de Marsac N."/>
            <person name="Rippka R."/>
            <person name="Herdman M."/>
            <person name="Sivonen K."/>
            <person name="Coursin T."/>
            <person name="Laurent T."/>
            <person name="Goodwin L."/>
            <person name="Nolan M."/>
            <person name="Davenport K.W."/>
            <person name="Han C.S."/>
            <person name="Rubin E.M."/>
            <person name="Eisen J.A."/>
            <person name="Woyke T."/>
            <person name="Gugger M."/>
            <person name="Kerfeld C.A."/>
        </authorList>
    </citation>
    <scope>NUCLEOTIDE SEQUENCE [LARGE SCALE GENOMIC DNA]</scope>
    <source>
        <strain evidence="6">ATCC 29140 / PCC 7202</strain>
    </source>
</reference>
<dbReference type="eggNOG" id="COG3596">
    <property type="taxonomic scope" value="Bacteria"/>
</dbReference>
<dbReference type="BioCyc" id="CSTA292563:G1353-1039-MONOMER"/>
<evidence type="ECO:0000313" key="5">
    <source>
        <dbReference type="EMBL" id="AFZ47003.1"/>
    </source>
</evidence>
<dbReference type="InterPro" id="IPR027417">
    <property type="entry name" value="P-loop_NTPase"/>
</dbReference>